<name>A0A151LZL4_ALLMI</name>
<organism evidence="1 2">
    <name type="scientific">Alligator mississippiensis</name>
    <name type="common">American alligator</name>
    <dbReference type="NCBI Taxonomy" id="8496"/>
    <lineage>
        <taxon>Eukaryota</taxon>
        <taxon>Metazoa</taxon>
        <taxon>Chordata</taxon>
        <taxon>Craniata</taxon>
        <taxon>Vertebrata</taxon>
        <taxon>Euteleostomi</taxon>
        <taxon>Archelosauria</taxon>
        <taxon>Archosauria</taxon>
        <taxon>Crocodylia</taxon>
        <taxon>Alligatoridae</taxon>
        <taxon>Alligatorinae</taxon>
        <taxon>Alligator</taxon>
    </lineage>
</organism>
<comment type="caution">
    <text evidence="1">The sequence shown here is derived from an EMBL/GenBank/DDBJ whole genome shotgun (WGS) entry which is preliminary data.</text>
</comment>
<reference evidence="1 2" key="1">
    <citation type="journal article" date="2012" name="Genome Biol.">
        <title>Sequencing three crocodilian genomes to illuminate the evolution of archosaurs and amniotes.</title>
        <authorList>
            <person name="St John J.A."/>
            <person name="Braun E.L."/>
            <person name="Isberg S.R."/>
            <person name="Miles L.G."/>
            <person name="Chong A.Y."/>
            <person name="Gongora J."/>
            <person name="Dalzell P."/>
            <person name="Moran C."/>
            <person name="Bed'hom B."/>
            <person name="Abzhanov A."/>
            <person name="Burgess S.C."/>
            <person name="Cooksey A.M."/>
            <person name="Castoe T.A."/>
            <person name="Crawford N.G."/>
            <person name="Densmore L.D."/>
            <person name="Drew J.C."/>
            <person name="Edwards S.V."/>
            <person name="Faircloth B.C."/>
            <person name="Fujita M.K."/>
            <person name="Greenwold M.J."/>
            <person name="Hoffmann F.G."/>
            <person name="Howard J.M."/>
            <person name="Iguchi T."/>
            <person name="Janes D.E."/>
            <person name="Khan S.Y."/>
            <person name="Kohno S."/>
            <person name="de Koning A.J."/>
            <person name="Lance S.L."/>
            <person name="McCarthy F.M."/>
            <person name="McCormack J.E."/>
            <person name="Merchant M.E."/>
            <person name="Peterson D.G."/>
            <person name="Pollock D.D."/>
            <person name="Pourmand N."/>
            <person name="Raney B.J."/>
            <person name="Roessler K.A."/>
            <person name="Sanford J.R."/>
            <person name="Sawyer R.H."/>
            <person name="Schmidt C.J."/>
            <person name="Triplett E.W."/>
            <person name="Tuberville T.D."/>
            <person name="Venegas-Anaya M."/>
            <person name="Howard J.T."/>
            <person name="Jarvis E.D."/>
            <person name="Guillette L.J.Jr."/>
            <person name="Glenn T.C."/>
            <person name="Green R.E."/>
            <person name="Ray D.A."/>
        </authorList>
    </citation>
    <scope>NUCLEOTIDE SEQUENCE [LARGE SCALE GENOMIC DNA]</scope>
    <source>
        <strain evidence="1">KSC_2009_1</strain>
    </source>
</reference>
<sequence length="158" mass="18426">MSRMTGEAFLITLCPAMRGNLDRSEDLERNGAESPRLLRCSLELQLYPQQQDEFGGTRLRFRILVKVGCRDLFWSQGKRFERYFRFQIRSKPVLSSRWKRRQRTITVGNMKSSMLGHQWPLNEGLQKHENFSQVTIKSSLANTYPESPSAPQWQSSVV</sequence>
<dbReference type="Proteomes" id="UP000050525">
    <property type="component" value="Unassembled WGS sequence"/>
</dbReference>
<dbReference type="EMBL" id="AKHW03006878">
    <property type="protein sequence ID" value="KYO17688.1"/>
    <property type="molecule type" value="Genomic_DNA"/>
</dbReference>
<keyword evidence="2" id="KW-1185">Reference proteome</keyword>
<protein>
    <submittedName>
        <fullName evidence="1">Uncharacterized protein</fullName>
    </submittedName>
</protein>
<proteinExistence type="predicted"/>
<dbReference type="AlphaFoldDB" id="A0A151LZL4"/>
<gene>
    <name evidence="1" type="ORF">Y1Q_0014276</name>
</gene>
<accession>A0A151LZL4</accession>
<evidence type="ECO:0000313" key="2">
    <source>
        <dbReference type="Proteomes" id="UP000050525"/>
    </source>
</evidence>
<evidence type="ECO:0000313" key="1">
    <source>
        <dbReference type="EMBL" id="KYO17688.1"/>
    </source>
</evidence>